<dbReference type="PANTHER" id="PTHR47506:SF1">
    <property type="entry name" value="HTH-TYPE TRANSCRIPTIONAL REGULATOR YJDC"/>
    <property type="match status" value="1"/>
</dbReference>
<dbReference type="Pfam" id="PF00440">
    <property type="entry name" value="TetR_N"/>
    <property type="match status" value="1"/>
</dbReference>
<evidence type="ECO:0000256" key="4">
    <source>
        <dbReference type="PROSITE-ProRule" id="PRU00335"/>
    </source>
</evidence>
<evidence type="ECO:0000256" key="3">
    <source>
        <dbReference type="ARBA" id="ARBA00023163"/>
    </source>
</evidence>
<dbReference type="InterPro" id="IPR036271">
    <property type="entry name" value="Tet_transcr_reg_TetR-rel_C_sf"/>
</dbReference>
<feature type="DNA-binding region" description="H-T-H motif" evidence="4">
    <location>
        <begin position="29"/>
        <end position="48"/>
    </location>
</feature>
<reference evidence="6 7" key="1">
    <citation type="submission" date="2019-02" db="EMBL/GenBank/DDBJ databases">
        <title>Emended description of the genus Rhodopseudomonas and description of Rhodopseudomonas albus sp. nov., a non-phototrophic, heavy-metal-tolerant bacterium isolated from garden soil.</title>
        <authorList>
            <person name="Bao Z."/>
            <person name="Cao W.W."/>
            <person name="Sato Y."/>
            <person name="Nishizawa T."/>
            <person name="Zhao J."/>
            <person name="Guo Y."/>
            <person name="Ohta H."/>
        </authorList>
    </citation>
    <scope>NUCLEOTIDE SEQUENCE [LARGE SCALE GENOMIC DNA]</scope>
    <source>
        <strain evidence="6 7">SK50-23</strain>
    </source>
</reference>
<keyword evidence="2 4" id="KW-0238">DNA-binding</keyword>
<name>A0ABX8AEM3_9BRAD</name>
<sequence>MARTKEFDKAEALNAAVEVFREHGFAGSSAEMLTRAMGIGRQSLYDTFGDKWQLYCEAVRRYADAEREQHLQALNGSARAIDGIARMLDRVVADAKRACLGVSSISEFGCSRKELRDIHSAADRALRAAVVKKADEAYAQGDIRRDLASPDAAAFVLANLAAIRLAARGGASLAQLRSLSACVLQALK</sequence>
<dbReference type="SUPFAM" id="SSF48498">
    <property type="entry name" value="Tetracyclin repressor-like, C-terminal domain"/>
    <property type="match status" value="1"/>
</dbReference>
<evidence type="ECO:0000259" key="5">
    <source>
        <dbReference type="PROSITE" id="PS50977"/>
    </source>
</evidence>
<feature type="domain" description="HTH tetR-type" evidence="5">
    <location>
        <begin position="6"/>
        <end position="66"/>
    </location>
</feature>
<dbReference type="Gene3D" id="1.10.10.60">
    <property type="entry name" value="Homeodomain-like"/>
    <property type="match status" value="1"/>
</dbReference>
<dbReference type="SUPFAM" id="SSF46689">
    <property type="entry name" value="Homeodomain-like"/>
    <property type="match status" value="1"/>
</dbReference>
<dbReference type="Proteomes" id="UP000682843">
    <property type="component" value="Chromosome"/>
</dbReference>
<dbReference type="RefSeq" id="WP_211910713.1">
    <property type="nucleotide sequence ID" value="NZ_CP036498.1"/>
</dbReference>
<keyword evidence="3" id="KW-0804">Transcription</keyword>
<keyword evidence="7" id="KW-1185">Reference proteome</keyword>
<proteinExistence type="predicted"/>
<evidence type="ECO:0000256" key="2">
    <source>
        <dbReference type="ARBA" id="ARBA00023125"/>
    </source>
</evidence>
<keyword evidence="1" id="KW-0805">Transcription regulation</keyword>
<accession>A0ABX8AEM3</accession>
<gene>
    <name evidence="6" type="ORF">RPMA_26460</name>
</gene>
<evidence type="ECO:0000256" key="1">
    <source>
        <dbReference type="ARBA" id="ARBA00023015"/>
    </source>
</evidence>
<evidence type="ECO:0000313" key="6">
    <source>
        <dbReference type="EMBL" id="QUS41979.1"/>
    </source>
</evidence>
<organism evidence="6 7">
    <name type="scientific">Tardiphaga alba</name>
    <dbReference type="NCBI Taxonomy" id="340268"/>
    <lineage>
        <taxon>Bacteria</taxon>
        <taxon>Pseudomonadati</taxon>
        <taxon>Pseudomonadota</taxon>
        <taxon>Alphaproteobacteria</taxon>
        <taxon>Hyphomicrobiales</taxon>
        <taxon>Nitrobacteraceae</taxon>
        <taxon>Tardiphaga</taxon>
    </lineage>
</organism>
<dbReference type="PROSITE" id="PS50977">
    <property type="entry name" value="HTH_TETR_2"/>
    <property type="match status" value="1"/>
</dbReference>
<protein>
    <submittedName>
        <fullName evidence="6">TetR/AcrR family transcriptional regulator</fullName>
    </submittedName>
</protein>
<evidence type="ECO:0000313" key="7">
    <source>
        <dbReference type="Proteomes" id="UP000682843"/>
    </source>
</evidence>
<dbReference type="Gene3D" id="1.10.357.10">
    <property type="entry name" value="Tetracycline Repressor, domain 2"/>
    <property type="match status" value="1"/>
</dbReference>
<dbReference type="InterPro" id="IPR009057">
    <property type="entry name" value="Homeodomain-like_sf"/>
</dbReference>
<dbReference type="PANTHER" id="PTHR47506">
    <property type="entry name" value="TRANSCRIPTIONAL REGULATORY PROTEIN"/>
    <property type="match status" value="1"/>
</dbReference>
<dbReference type="InterPro" id="IPR001647">
    <property type="entry name" value="HTH_TetR"/>
</dbReference>
<dbReference type="EMBL" id="CP036498">
    <property type="protein sequence ID" value="QUS41979.1"/>
    <property type="molecule type" value="Genomic_DNA"/>
</dbReference>